<feature type="compositionally biased region" description="Low complexity" evidence="1">
    <location>
        <begin position="14"/>
        <end position="34"/>
    </location>
</feature>
<protein>
    <submittedName>
        <fullName evidence="2">Uncharacterized protein</fullName>
    </submittedName>
</protein>
<evidence type="ECO:0000313" key="3">
    <source>
        <dbReference type="Proteomes" id="UP000823405"/>
    </source>
</evidence>
<keyword evidence="3" id="KW-1185">Reference proteome</keyword>
<feature type="compositionally biased region" description="Polar residues" evidence="1">
    <location>
        <begin position="1"/>
        <end position="13"/>
    </location>
</feature>
<evidence type="ECO:0000313" key="2">
    <source>
        <dbReference type="EMBL" id="KAG0273692.1"/>
    </source>
</evidence>
<gene>
    <name evidence="2" type="ORF">BGZ97_010655</name>
</gene>
<comment type="caution">
    <text evidence="2">The sequence shown here is derived from an EMBL/GenBank/DDBJ whole genome shotgun (WGS) entry which is preliminary data.</text>
</comment>
<dbReference type="Proteomes" id="UP000823405">
    <property type="component" value="Unassembled WGS sequence"/>
</dbReference>
<sequence length="65" mass="6822">MNMCRPSSQKPKATNSTSTNPKSTKRGTSSSTKGVTHHLSGVRTPDSIDTDHAVSATAVKSTSFD</sequence>
<accession>A0A9P6QPD6</accession>
<proteinExistence type="predicted"/>
<reference evidence="2" key="1">
    <citation type="journal article" date="2020" name="Fungal Divers.">
        <title>Resolving the Mortierellaceae phylogeny through synthesis of multi-gene phylogenetics and phylogenomics.</title>
        <authorList>
            <person name="Vandepol N."/>
            <person name="Liber J."/>
            <person name="Desiro A."/>
            <person name="Na H."/>
            <person name="Kennedy M."/>
            <person name="Barry K."/>
            <person name="Grigoriev I.V."/>
            <person name="Miller A.N."/>
            <person name="O'Donnell K."/>
            <person name="Stajich J.E."/>
            <person name="Bonito G."/>
        </authorList>
    </citation>
    <scope>NUCLEOTIDE SEQUENCE</scope>
    <source>
        <strain evidence="2">NVP60</strain>
    </source>
</reference>
<feature type="non-terminal residue" evidence="2">
    <location>
        <position position="65"/>
    </location>
</feature>
<name>A0A9P6QPD6_9FUNG</name>
<organism evidence="2 3">
    <name type="scientific">Linnemannia gamsii</name>
    <dbReference type="NCBI Taxonomy" id="64522"/>
    <lineage>
        <taxon>Eukaryota</taxon>
        <taxon>Fungi</taxon>
        <taxon>Fungi incertae sedis</taxon>
        <taxon>Mucoromycota</taxon>
        <taxon>Mortierellomycotina</taxon>
        <taxon>Mortierellomycetes</taxon>
        <taxon>Mortierellales</taxon>
        <taxon>Mortierellaceae</taxon>
        <taxon>Linnemannia</taxon>
    </lineage>
</organism>
<feature type="region of interest" description="Disordered" evidence="1">
    <location>
        <begin position="1"/>
        <end position="65"/>
    </location>
</feature>
<dbReference type="EMBL" id="JAAAIN010005613">
    <property type="protein sequence ID" value="KAG0273692.1"/>
    <property type="molecule type" value="Genomic_DNA"/>
</dbReference>
<dbReference type="AlphaFoldDB" id="A0A9P6QPD6"/>
<evidence type="ECO:0000256" key="1">
    <source>
        <dbReference type="SAM" id="MobiDB-lite"/>
    </source>
</evidence>